<keyword evidence="1" id="KW-0472">Membrane</keyword>
<dbReference type="RefSeq" id="WP_145372880.1">
    <property type="nucleotide sequence ID" value="NZ_CP036275.1"/>
</dbReference>
<keyword evidence="1" id="KW-1133">Transmembrane helix</keyword>
<name>A0A517ZG93_9PLAN</name>
<dbReference type="Proteomes" id="UP000320496">
    <property type="component" value="Chromosome"/>
</dbReference>
<dbReference type="AlphaFoldDB" id="A0A517ZG93"/>
<keyword evidence="3" id="KW-1185">Reference proteome</keyword>
<feature type="transmembrane region" description="Helical" evidence="1">
    <location>
        <begin position="260"/>
        <end position="281"/>
    </location>
</feature>
<gene>
    <name evidence="2" type="ORF">Mal4_58270</name>
</gene>
<dbReference type="EMBL" id="CP036275">
    <property type="protein sequence ID" value="QDU41459.1"/>
    <property type="molecule type" value="Genomic_DNA"/>
</dbReference>
<dbReference type="OrthoDB" id="271683at2"/>
<reference evidence="2 3" key="1">
    <citation type="submission" date="2019-02" db="EMBL/GenBank/DDBJ databases">
        <title>Deep-cultivation of Planctomycetes and their phenomic and genomic characterization uncovers novel biology.</title>
        <authorList>
            <person name="Wiegand S."/>
            <person name="Jogler M."/>
            <person name="Boedeker C."/>
            <person name="Pinto D."/>
            <person name="Vollmers J."/>
            <person name="Rivas-Marin E."/>
            <person name="Kohn T."/>
            <person name="Peeters S.H."/>
            <person name="Heuer A."/>
            <person name="Rast P."/>
            <person name="Oberbeckmann S."/>
            <person name="Bunk B."/>
            <person name="Jeske O."/>
            <person name="Meyerdierks A."/>
            <person name="Storesund J.E."/>
            <person name="Kallscheuer N."/>
            <person name="Luecker S."/>
            <person name="Lage O.M."/>
            <person name="Pohl T."/>
            <person name="Merkel B.J."/>
            <person name="Hornburger P."/>
            <person name="Mueller R.-W."/>
            <person name="Bruemmer F."/>
            <person name="Labrenz M."/>
            <person name="Spormann A.M."/>
            <person name="Op den Camp H."/>
            <person name="Overmann J."/>
            <person name="Amann R."/>
            <person name="Jetten M.S.M."/>
            <person name="Mascher T."/>
            <person name="Medema M.H."/>
            <person name="Devos D.P."/>
            <person name="Kaster A.-K."/>
            <person name="Ovreas L."/>
            <person name="Rohde M."/>
            <person name="Galperin M.Y."/>
            <person name="Jogler C."/>
        </authorList>
    </citation>
    <scope>NUCLEOTIDE SEQUENCE [LARGE SCALE GENOMIC DNA]</scope>
    <source>
        <strain evidence="2 3">Mal4</strain>
    </source>
</reference>
<protein>
    <submittedName>
        <fullName evidence="2">Uncharacterized protein</fullName>
    </submittedName>
</protein>
<sequence length="411" mass="46191">MPDQDYASTLTSLGFQPVQPIDQKLRFGLETIYSAEPSLRIENAFEQEAGDVRLVIATISYRPSSGQNSRSVRETIAYFEAPDLRFADFRLQPKGVTGSLLGSMFSMVGFQPVHVPGRDEFNETYLVISMSPDSTRRLLTDDVVDAIMTRRDLAVRSSGPRLVISRSRTVLPADAIKDFVYTAQSVMAPMTSAVRDAMASGDWAPRKEAFDNATQVGGLAGHLLSGTFVKPEIVEQFLEQSPPRVVPPEIMRRQVGYGSIFFYIWGGMFFVIGSIFVIVFANSEELPGWGVLLLGLIPLMGLTAIVLTWRYRAARKRLLRQGLLCRAHVEDVQPTSVYINNQRRYKVRMRIERDGSEVEKKINAYGPEVETARMHIDNGEPTRILVDPQNENRILWIDSLMPAIERPRQST</sequence>
<feature type="transmembrane region" description="Helical" evidence="1">
    <location>
        <begin position="287"/>
        <end position="309"/>
    </location>
</feature>
<dbReference type="KEGG" id="mri:Mal4_58270"/>
<proteinExistence type="predicted"/>
<accession>A0A517ZG93</accession>
<evidence type="ECO:0000256" key="1">
    <source>
        <dbReference type="SAM" id="Phobius"/>
    </source>
</evidence>
<keyword evidence="1" id="KW-0812">Transmembrane</keyword>
<evidence type="ECO:0000313" key="3">
    <source>
        <dbReference type="Proteomes" id="UP000320496"/>
    </source>
</evidence>
<evidence type="ECO:0000313" key="2">
    <source>
        <dbReference type="EMBL" id="QDU41459.1"/>
    </source>
</evidence>
<organism evidence="2 3">
    <name type="scientific">Maioricimonas rarisocia</name>
    <dbReference type="NCBI Taxonomy" id="2528026"/>
    <lineage>
        <taxon>Bacteria</taxon>
        <taxon>Pseudomonadati</taxon>
        <taxon>Planctomycetota</taxon>
        <taxon>Planctomycetia</taxon>
        <taxon>Planctomycetales</taxon>
        <taxon>Planctomycetaceae</taxon>
        <taxon>Maioricimonas</taxon>
    </lineage>
</organism>